<dbReference type="AlphaFoldDB" id="A0A6A0HAX7"/>
<gene>
    <name evidence="1" type="ORF">HAZT_HAZT001156</name>
</gene>
<reference evidence="1" key="3">
    <citation type="submission" date="2019-06" db="EMBL/GenBank/DDBJ databases">
        <authorList>
            <person name="Poynton C."/>
            <person name="Hasenbein S."/>
            <person name="Benoit J.B."/>
            <person name="Sepulveda M.S."/>
            <person name="Poelchau M.F."/>
            <person name="Murali S.C."/>
            <person name="Chen S."/>
            <person name="Glastad K.M."/>
            <person name="Werren J.H."/>
            <person name="Vineis J.H."/>
            <person name="Bowen J.L."/>
            <person name="Friedrich M."/>
            <person name="Jones J."/>
            <person name="Robertson H.M."/>
            <person name="Feyereisen R."/>
            <person name="Mechler-Hickson A."/>
            <person name="Mathers N."/>
            <person name="Lee C.E."/>
            <person name="Colbourne J.K."/>
            <person name="Biales A."/>
            <person name="Johnston J.S."/>
            <person name="Wellborn G.A."/>
            <person name="Rosendale A.J."/>
            <person name="Cridge A.G."/>
            <person name="Munoz-Torres M.C."/>
            <person name="Bain P.A."/>
            <person name="Manny A.R."/>
            <person name="Major K.M."/>
            <person name="Lambert F.N."/>
            <person name="Vulpe C.D."/>
            <person name="Tuck P."/>
            <person name="Blalock B.J."/>
            <person name="Lin Y.-Y."/>
            <person name="Smith M.E."/>
            <person name="Ochoa-Acuna H."/>
            <person name="Chen M.-J.M."/>
            <person name="Childers C.P."/>
            <person name="Qu J."/>
            <person name="Dugan S."/>
            <person name="Lee S.L."/>
            <person name="Chao H."/>
            <person name="Dinh H."/>
            <person name="Han Y."/>
            <person name="Doddapaneni H."/>
            <person name="Worley K.C."/>
            <person name="Muzny D.M."/>
            <person name="Gibbs R.A."/>
            <person name="Richards S."/>
        </authorList>
    </citation>
    <scope>NUCLEOTIDE SEQUENCE</scope>
    <source>
        <strain evidence="1">HAZT.00-mixed</strain>
        <tissue evidence="1">Whole organism</tissue>
    </source>
</reference>
<name>A0A6A0HAX7_HYAAZ</name>
<proteinExistence type="predicted"/>
<dbReference type="Proteomes" id="UP000711488">
    <property type="component" value="Unassembled WGS sequence"/>
</dbReference>
<dbReference type="EMBL" id="JQDR03002748">
    <property type="protein sequence ID" value="KAA0202923.1"/>
    <property type="molecule type" value="Genomic_DNA"/>
</dbReference>
<protein>
    <submittedName>
        <fullName evidence="1">Uncharacterized protein</fullName>
    </submittedName>
</protein>
<reference evidence="1" key="2">
    <citation type="journal article" date="2018" name="Environ. Sci. Technol.">
        <title>The Toxicogenome of Hyalella azteca: A Model for Sediment Ecotoxicology and Evolutionary Toxicology.</title>
        <authorList>
            <person name="Poynton H.C."/>
            <person name="Hasenbein S."/>
            <person name="Benoit J.B."/>
            <person name="Sepulveda M.S."/>
            <person name="Poelchau M.F."/>
            <person name="Hughes D.S.T."/>
            <person name="Murali S.C."/>
            <person name="Chen S."/>
            <person name="Glastad K.M."/>
            <person name="Goodisman M.A.D."/>
            <person name="Werren J.H."/>
            <person name="Vineis J.H."/>
            <person name="Bowen J.L."/>
            <person name="Friedrich M."/>
            <person name="Jones J."/>
            <person name="Robertson H.M."/>
            <person name="Feyereisen R."/>
            <person name="Mechler-Hickson A."/>
            <person name="Mathers N."/>
            <person name="Lee C.E."/>
            <person name="Colbourne J.K."/>
            <person name="Biales A."/>
            <person name="Johnston J.S."/>
            <person name="Wellborn G.A."/>
            <person name="Rosendale A.J."/>
            <person name="Cridge A.G."/>
            <person name="Munoz-Torres M.C."/>
            <person name="Bain P.A."/>
            <person name="Manny A.R."/>
            <person name="Major K.M."/>
            <person name="Lambert F.N."/>
            <person name="Vulpe C.D."/>
            <person name="Tuck P."/>
            <person name="Blalock B.J."/>
            <person name="Lin Y.Y."/>
            <person name="Smith M.E."/>
            <person name="Ochoa-Acuna H."/>
            <person name="Chen M.M."/>
            <person name="Childers C.P."/>
            <person name="Qu J."/>
            <person name="Dugan S."/>
            <person name="Lee S.L."/>
            <person name="Chao H."/>
            <person name="Dinh H."/>
            <person name="Han Y."/>
            <person name="Doddapaneni H."/>
            <person name="Worley K.C."/>
            <person name="Muzny D.M."/>
            <person name="Gibbs R.A."/>
            <person name="Richards S."/>
        </authorList>
    </citation>
    <scope>NUCLEOTIDE SEQUENCE</scope>
    <source>
        <strain evidence="1">HAZT.00-mixed</strain>
        <tissue evidence="1">Whole organism</tissue>
    </source>
</reference>
<accession>A0A6A0HAX7</accession>
<comment type="caution">
    <text evidence="1">The sequence shown here is derived from an EMBL/GenBank/DDBJ whole genome shotgun (WGS) entry which is preliminary data.</text>
</comment>
<reference evidence="1" key="1">
    <citation type="submission" date="2014-08" db="EMBL/GenBank/DDBJ databases">
        <authorList>
            <person name="Murali S."/>
            <person name="Richards S."/>
            <person name="Bandaranaike D."/>
            <person name="Bellair M."/>
            <person name="Blankenburg K."/>
            <person name="Chao H."/>
            <person name="Dinh H."/>
            <person name="Doddapaneni H."/>
            <person name="Dugan-Rocha S."/>
            <person name="Elkadiri S."/>
            <person name="Gnanaolivu R."/>
            <person name="Hughes D."/>
            <person name="Lee S."/>
            <person name="Li M."/>
            <person name="Ming W."/>
            <person name="Munidasa M."/>
            <person name="Muniz J."/>
            <person name="Nguyen L."/>
            <person name="Osuji N."/>
            <person name="Pu L.-L."/>
            <person name="Puazo M."/>
            <person name="Skinner E."/>
            <person name="Qu C."/>
            <person name="Quiroz J."/>
            <person name="Raj R."/>
            <person name="Weissenberger G."/>
            <person name="Xin Y."/>
            <person name="Zou X."/>
            <person name="Han Y."/>
            <person name="Worley K."/>
            <person name="Muzny D."/>
            <person name="Gibbs R."/>
        </authorList>
    </citation>
    <scope>NUCLEOTIDE SEQUENCE</scope>
    <source>
        <strain evidence="1">HAZT.00-mixed</strain>
        <tissue evidence="1">Whole organism</tissue>
    </source>
</reference>
<evidence type="ECO:0000313" key="1">
    <source>
        <dbReference type="EMBL" id="KAA0202923.1"/>
    </source>
</evidence>
<dbReference type="OrthoDB" id="10679518at2759"/>
<organism evidence="1">
    <name type="scientific">Hyalella azteca</name>
    <name type="common">Amphipod</name>
    <dbReference type="NCBI Taxonomy" id="294128"/>
    <lineage>
        <taxon>Eukaryota</taxon>
        <taxon>Metazoa</taxon>
        <taxon>Ecdysozoa</taxon>
        <taxon>Arthropoda</taxon>
        <taxon>Crustacea</taxon>
        <taxon>Multicrustacea</taxon>
        <taxon>Malacostraca</taxon>
        <taxon>Eumalacostraca</taxon>
        <taxon>Peracarida</taxon>
        <taxon>Amphipoda</taxon>
        <taxon>Senticaudata</taxon>
        <taxon>Talitrida</taxon>
        <taxon>Talitroidea</taxon>
        <taxon>Hyalellidae</taxon>
        <taxon>Hyalella</taxon>
    </lineage>
</organism>
<sequence>MYGGLILGNKKVRKKSIFGSPNIWVENRADRRRSVLLSCIAALATAGDSKGSYPVGPQPHNFLGAGGYDPFGAQVAPLHAYHGPQFDQGPYQPIYGAGGYGGLGYGGGYAAGYGYGQQPQILYVKTVRGGGGGGKGKGGLGGGKGGLGGGKGGGGKGKGGDYYYDDYGLDYGGYDYGYDYDYGGKGKGGGKGGGGLFGRMEKGIKSVGQFCEYSYK</sequence>